<gene>
    <name evidence="1" type="ORF">COU16_01200</name>
</gene>
<organism evidence="1 2">
    <name type="scientific">Candidatus Kaiserbacteria bacterium CG10_big_fil_rev_8_21_14_0_10_47_16</name>
    <dbReference type="NCBI Taxonomy" id="1974608"/>
    <lineage>
        <taxon>Bacteria</taxon>
        <taxon>Candidatus Kaiseribacteriota</taxon>
    </lineage>
</organism>
<proteinExistence type="predicted"/>
<dbReference type="EMBL" id="PFBI01000004">
    <property type="protein sequence ID" value="PIR84786.1"/>
    <property type="molecule type" value="Genomic_DNA"/>
</dbReference>
<evidence type="ECO:0000313" key="1">
    <source>
        <dbReference type="EMBL" id="PIR84786.1"/>
    </source>
</evidence>
<reference evidence="2" key="1">
    <citation type="submission" date="2017-09" db="EMBL/GenBank/DDBJ databases">
        <title>Depth-based differentiation of microbial function through sediment-hosted aquifers and enrichment of novel symbionts in the deep terrestrial subsurface.</title>
        <authorList>
            <person name="Probst A.J."/>
            <person name="Ladd B."/>
            <person name="Jarett J.K."/>
            <person name="Geller-Mcgrath D.E."/>
            <person name="Sieber C.M.K."/>
            <person name="Emerson J.B."/>
            <person name="Anantharaman K."/>
            <person name="Thomas B.C."/>
            <person name="Malmstrom R."/>
            <person name="Stieglmeier M."/>
            <person name="Klingl A."/>
            <person name="Woyke T."/>
            <person name="Ryan C.M."/>
            <person name="Banfield J.F."/>
        </authorList>
    </citation>
    <scope>NUCLEOTIDE SEQUENCE [LARGE SCALE GENOMIC DNA]</scope>
</reference>
<sequence>MSIKWEHDSVRGYHKNHTPLLVIQFPIVSRILKAIRALDANPELADMPFEVGDNGNDVVVPRSALGALWHMIQRGEFPRFKIVGHIYPVH</sequence>
<name>A0A2H0UGH6_9BACT</name>
<evidence type="ECO:0000313" key="2">
    <source>
        <dbReference type="Proteomes" id="UP000229344"/>
    </source>
</evidence>
<comment type="caution">
    <text evidence="1">The sequence shown here is derived from an EMBL/GenBank/DDBJ whole genome shotgun (WGS) entry which is preliminary data.</text>
</comment>
<accession>A0A2H0UGH6</accession>
<protein>
    <submittedName>
        <fullName evidence="1">Uncharacterized protein</fullName>
    </submittedName>
</protein>
<dbReference type="AlphaFoldDB" id="A0A2H0UGH6"/>
<dbReference type="Proteomes" id="UP000229344">
    <property type="component" value="Unassembled WGS sequence"/>
</dbReference>